<keyword evidence="5" id="KW-1185">Reference proteome</keyword>
<feature type="domain" description="3-keto-alpha-glucoside-1,2-lyase/3-keto-2-hydroxy-glucal hydratase" evidence="3">
    <location>
        <begin position="64"/>
        <end position="276"/>
    </location>
</feature>
<dbReference type="GO" id="GO:0016787">
    <property type="term" value="F:hydrolase activity"/>
    <property type="evidence" value="ECO:0007669"/>
    <property type="project" value="InterPro"/>
</dbReference>
<keyword evidence="2" id="KW-0732">Signal</keyword>
<dbReference type="InterPro" id="IPR015915">
    <property type="entry name" value="Kelch-typ_b-propeller"/>
</dbReference>
<dbReference type="SMART" id="SM00612">
    <property type="entry name" value="Kelch"/>
    <property type="match status" value="5"/>
</dbReference>
<dbReference type="Proteomes" id="UP000317429">
    <property type="component" value="Chromosome"/>
</dbReference>
<dbReference type="EC" id="5.1.3.24" evidence="4"/>
<sequence length="610" mass="66719" precursor="true">MRLRILLLLATTCVSAPLALGEDAPWRELLDPELSQWELYMGIPHVSTPIEWQGKSENCRTGKPLGLGNDPLKVFTTRQIDGETVLHISGQVYGGLTSLEEFEDYQLSVETRWLDKKWPPRADTLKDSGVLYHCVGDHGAFWKVWMRCLECQVQQGDFGDFYPLAGTAADVKLNPSGKNRNRFNPEGKSTVVGARNGPGIGSARRGPNAERPDGEWNRVEVYTVGDKAIHVVNGVPVMLLENTRQKKGDGFEPLTKGKIQIQSEAAEIEYRRIRVRPIRRFPAELAAAVGLEAPAAQPAGSAPVKDQAAESAWQTLDPRGVPDKRHECGFVECGGKFYLLGGRRQQSIGIYDPVVNAWTEGAIPPVEVHHFQAAAVDGEVWIAGGMTGPYPNEKPLANVLIYDPKQDRWRQGPEIPADRRRGAAGAVLHDGGLYLVGGIVDGHNGGFIPWFDRYDLKTGKWTRLPDAPHARDHFHAAVAGGALWAAGGRTTSKDTGKVFELTIDDVDRYDFETGKWSTPTRIPTPRGGSFATSVGDLLIVAGGESGRPLAHDEVEAFDTQTGQWRSLPRFARGRHGTGILSFDGRLFVAAGSGRRGGNPELDSIEALRLP</sequence>
<dbReference type="PANTHER" id="PTHR46375">
    <property type="entry name" value="KELCH REPEAT AND BTB DOMAIN-CONTAINING PROTEIN 13-RELATED"/>
    <property type="match status" value="1"/>
</dbReference>
<dbReference type="Gene3D" id="2.120.10.80">
    <property type="entry name" value="Kelch-type beta propeller"/>
    <property type="match status" value="2"/>
</dbReference>
<gene>
    <name evidence="4" type="primary">nanM_2</name>
    <name evidence="4" type="ORF">Pla175_32560</name>
</gene>
<accession>A0A518DEG1</accession>
<evidence type="ECO:0000256" key="2">
    <source>
        <dbReference type="SAM" id="SignalP"/>
    </source>
</evidence>
<proteinExistence type="predicted"/>
<dbReference type="OrthoDB" id="246387at2"/>
<feature type="chain" id="PRO_5021870161" evidence="2">
    <location>
        <begin position="22"/>
        <end position="610"/>
    </location>
</feature>
<dbReference type="InterPro" id="IPR010496">
    <property type="entry name" value="AL/BT2_dom"/>
</dbReference>
<feature type="signal peptide" evidence="2">
    <location>
        <begin position="1"/>
        <end position="21"/>
    </location>
</feature>
<dbReference type="EMBL" id="CP036291">
    <property type="protein sequence ID" value="QDU89860.1"/>
    <property type="molecule type" value="Genomic_DNA"/>
</dbReference>
<organism evidence="4 5">
    <name type="scientific">Pirellulimonas nuda</name>
    <dbReference type="NCBI Taxonomy" id="2528009"/>
    <lineage>
        <taxon>Bacteria</taxon>
        <taxon>Pseudomonadati</taxon>
        <taxon>Planctomycetota</taxon>
        <taxon>Planctomycetia</taxon>
        <taxon>Pirellulales</taxon>
        <taxon>Lacipirellulaceae</taxon>
        <taxon>Pirellulimonas</taxon>
    </lineage>
</organism>
<reference evidence="4 5" key="1">
    <citation type="submission" date="2019-02" db="EMBL/GenBank/DDBJ databases">
        <title>Deep-cultivation of Planctomycetes and their phenomic and genomic characterization uncovers novel biology.</title>
        <authorList>
            <person name="Wiegand S."/>
            <person name="Jogler M."/>
            <person name="Boedeker C."/>
            <person name="Pinto D."/>
            <person name="Vollmers J."/>
            <person name="Rivas-Marin E."/>
            <person name="Kohn T."/>
            <person name="Peeters S.H."/>
            <person name="Heuer A."/>
            <person name="Rast P."/>
            <person name="Oberbeckmann S."/>
            <person name="Bunk B."/>
            <person name="Jeske O."/>
            <person name="Meyerdierks A."/>
            <person name="Storesund J.E."/>
            <person name="Kallscheuer N."/>
            <person name="Luecker S."/>
            <person name="Lage O.M."/>
            <person name="Pohl T."/>
            <person name="Merkel B.J."/>
            <person name="Hornburger P."/>
            <person name="Mueller R.-W."/>
            <person name="Bruemmer F."/>
            <person name="Labrenz M."/>
            <person name="Spormann A.M."/>
            <person name="Op den Camp H."/>
            <person name="Overmann J."/>
            <person name="Amann R."/>
            <person name="Jetten M.S.M."/>
            <person name="Mascher T."/>
            <person name="Medema M.H."/>
            <person name="Devos D.P."/>
            <person name="Kaster A.-K."/>
            <person name="Ovreas L."/>
            <person name="Rohde M."/>
            <person name="Galperin M.Y."/>
            <person name="Jogler C."/>
        </authorList>
    </citation>
    <scope>NUCLEOTIDE SEQUENCE [LARGE SCALE GENOMIC DNA]</scope>
    <source>
        <strain evidence="4 5">Pla175</strain>
    </source>
</reference>
<dbReference type="Pfam" id="PF01344">
    <property type="entry name" value="Kelch_1"/>
    <property type="match status" value="1"/>
</dbReference>
<keyword evidence="4" id="KW-0413">Isomerase</keyword>
<dbReference type="KEGG" id="pnd:Pla175_32560"/>
<evidence type="ECO:0000259" key="3">
    <source>
        <dbReference type="Pfam" id="PF06439"/>
    </source>
</evidence>
<dbReference type="GO" id="GO:0016853">
    <property type="term" value="F:isomerase activity"/>
    <property type="evidence" value="ECO:0007669"/>
    <property type="project" value="UniProtKB-KW"/>
</dbReference>
<dbReference type="InterPro" id="IPR006652">
    <property type="entry name" value="Kelch_1"/>
</dbReference>
<evidence type="ECO:0000256" key="1">
    <source>
        <dbReference type="SAM" id="MobiDB-lite"/>
    </source>
</evidence>
<dbReference type="Pfam" id="PF24681">
    <property type="entry name" value="Kelch_KLHDC2_KLHL20_DRC7"/>
    <property type="match status" value="1"/>
</dbReference>
<feature type="region of interest" description="Disordered" evidence="1">
    <location>
        <begin position="175"/>
        <end position="212"/>
    </location>
</feature>
<dbReference type="SUPFAM" id="SSF117281">
    <property type="entry name" value="Kelch motif"/>
    <property type="match status" value="2"/>
</dbReference>
<dbReference type="InterPro" id="IPR052392">
    <property type="entry name" value="Kelch-BTB_domain-containing"/>
</dbReference>
<dbReference type="RefSeq" id="WP_145287192.1">
    <property type="nucleotide sequence ID" value="NZ_CP036291.1"/>
</dbReference>
<evidence type="ECO:0000313" key="4">
    <source>
        <dbReference type="EMBL" id="QDU89860.1"/>
    </source>
</evidence>
<dbReference type="Pfam" id="PF06439">
    <property type="entry name" value="3keto-disac_hyd"/>
    <property type="match status" value="1"/>
</dbReference>
<name>A0A518DEG1_9BACT</name>
<evidence type="ECO:0000313" key="5">
    <source>
        <dbReference type="Proteomes" id="UP000317429"/>
    </source>
</evidence>
<dbReference type="AlphaFoldDB" id="A0A518DEG1"/>
<dbReference type="PANTHER" id="PTHR46375:SF3">
    <property type="entry name" value="KELCH REPEAT AND BTB DOMAIN-CONTAINING PROTEIN 13"/>
    <property type="match status" value="1"/>
</dbReference>
<protein>
    <submittedName>
        <fullName evidence="4">N-acetylneuraminate epimerase</fullName>
        <ecNumber evidence="4">5.1.3.24</ecNumber>
    </submittedName>
</protein>
<dbReference type="Gene3D" id="2.60.120.560">
    <property type="entry name" value="Exo-inulinase, domain 1"/>
    <property type="match status" value="1"/>
</dbReference>